<dbReference type="STRING" id="418784.A0A2P7YTL0"/>
<comment type="function">
    <text evidence="7">Component of the mitochondrial ribosome (mitoribosome), a dedicated translation machinery responsible for the synthesis of mitochondrial genome-encoded proteins, including at least some of the essential transmembrane subunits of the mitochondrial respiratory chain. The mitoribosomes are attached to the mitochondrial inner membrane and translation products are cotranslationally integrated into the membrane.</text>
</comment>
<dbReference type="EMBL" id="PYFQ01000003">
    <property type="protein sequence ID" value="PSK39303.1"/>
    <property type="molecule type" value="Genomic_DNA"/>
</dbReference>
<dbReference type="NCBIfam" id="TIGR00166">
    <property type="entry name" value="S6"/>
    <property type="match status" value="1"/>
</dbReference>
<reference evidence="8 9" key="1">
    <citation type="submission" date="2018-03" db="EMBL/GenBank/DDBJ databases">
        <title>Candida pseudohaemulonii genome assembly and annotation.</title>
        <authorList>
            <person name="Munoz J.F."/>
            <person name="Gade L.G."/>
            <person name="Chow N.A."/>
            <person name="Litvintseva A.P."/>
            <person name="Loparev V.N."/>
            <person name="Cuomo C.A."/>
        </authorList>
    </citation>
    <scope>NUCLEOTIDE SEQUENCE [LARGE SCALE GENOMIC DNA]</scope>
    <source>
        <strain evidence="8 9">B12108</strain>
    </source>
</reference>
<dbReference type="Pfam" id="PF01250">
    <property type="entry name" value="Ribosomal_S6"/>
    <property type="match status" value="1"/>
</dbReference>
<accession>A0A2P7YTL0</accession>
<keyword evidence="5" id="KW-0687">Ribonucleoprotein</keyword>
<dbReference type="InterPro" id="IPR035980">
    <property type="entry name" value="Ribosomal_bS6_sf"/>
</dbReference>
<dbReference type="GO" id="GO:0005763">
    <property type="term" value="C:mitochondrial small ribosomal subunit"/>
    <property type="evidence" value="ECO:0007669"/>
    <property type="project" value="TreeGrafter"/>
</dbReference>
<comment type="similarity">
    <text evidence="2">Belongs to the bacterial ribosomal protein bS6 family.</text>
</comment>
<evidence type="ECO:0000256" key="6">
    <source>
        <dbReference type="ARBA" id="ARBA00035170"/>
    </source>
</evidence>
<name>A0A2P7YTL0_9ASCO</name>
<dbReference type="GeneID" id="36565300"/>
<dbReference type="GO" id="GO:0006412">
    <property type="term" value="P:translation"/>
    <property type="evidence" value="ECO:0007669"/>
    <property type="project" value="InterPro"/>
</dbReference>
<dbReference type="InterPro" id="IPR000529">
    <property type="entry name" value="Ribosomal_bS6"/>
</dbReference>
<comment type="caution">
    <text evidence="8">The sequence shown here is derived from an EMBL/GenBank/DDBJ whole genome shotgun (WGS) entry which is preliminary data.</text>
</comment>
<comment type="subcellular location">
    <subcellularLocation>
        <location evidence="1">Mitochondrion</location>
    </subcellularLocation>
</comment>
<evidence type="ECO:0000313" key="9">
    <source>
        <dbReference type="Proteomes" id="UP000241107"/>
    </source>
</evidence>
<dbReference type="Proteomes" id="UP000241107">
    <property type="component" value="Unassembled WGS sequence"/>
</dbReference>
<evidence type="ECO:0000256" key="1">
    <source>
        <dbReference type="ARBA" id="ARBA00004173"/>
    </source>
</evidence>
<dbReference type="VEuPathDB" id="FungiDB:C7M61_001910"/>
<evidence type="ECO:0000256" key="5">
    <source>
        <dbReference type="ARBA" id="ARBA00023274"/>
    </source>
</evidence>
<dbReference type="FunFam" id="3.30.70.60:FF:000007">
    <property type="entry name" value="37S ribosomal protein Mrp17"/>
    <property type="match status" value="1"/>
</dbReference>
<dbReference type="GO" id="GO:0070181">
    <property type="term" value="F:small ribosomal subunit rRNA binding"/>
    <property type="evidence" value="ECO:0007669"/>
    <property type="project" value="TreeGrafter"/>
</dbReference>
<evidence type="ECO:0000256" key="7">
    <source>
        <dbReference type="ARBA" id="ARBA00037226"/>
    </source>
</evidence>
<sequence length="120" mass="13553">MLYELFAIARINDPLLVNKEAAKIAHTIGKLIINNRGVVRSITSLGPKPLPKVLSKDQERHFQGYHFVMTFDSSAAVQAELLRTMRRDPRILRTSVVKNDLGRLLNAGSSFERAFNKVSY</sequence>
<dbReference type="AlphaFoldDB" id="A0A2P7YTL0"/>
<keyword evidence="4" id="KW-0496">Mitochondrion</keyword>
<dbReference type="PANTHER" id="PTHR21011:SF1">
    <property type="entry name" value="SMALL RIBOSOMAL SUBUNIT PROTEIN BS6M"/>
    <property type="match status" value="1"/>
</dbReference>
<dbReference type="SUPFAM" id="SSF54995">
    <property type="entry name" value="Ribosomal protein S6"/>
    <property type="match status" value="1"/>
</dbReference>
<evidence type="ECO:0000313" key="8">
    <source>
        <dbReference type="EMBL" id="PSK39303.1"/>
    </source>
</evidence>
<protein>
    <recommendedName>
        <fullName evidence="6">Small ribosomal subunit protein bS6m</fullName>
    </recommendedName>
</protein>
<dbReference type="CDD" id="cd15465">
    <property type="entry name" value="bS6_mito"/>
    <property type="match status" value="1"/>
</dbReference>
<dbReference type="InterPro" id="IPR014717">
    <property type="entry name" value="Transl_elong_EF1B/ribsomal_bS6"/>
</dbReference>
<evidence type="ECO:0000256" key="4">
    <source>
        <dbReference type="ARBA" id="ARBA00023128"/>
    </source>
</evidence>
<proteinExistence type="inferred from homology"/>
<keyword evidence="3 8" id="KW-0689">Ribosomal protein</keyword>
<dbReference type="PANTHER" id="PTHR21011">
    <property type="entry name" value="MITOCHONDRIAL 28S RIBOSOMAL PROTEIN S6"/>
    <property type="match status" value="1"/>
</dbReference>
<dbReference type="RefSeq" id="XP_024714440.1">
    <property type="nucleotide sequence ID" value="XM_024857304.1"/>
</dbReference>
<organism evidence="8 9">
    <name type="scientific">Candidozyma pseudohaemuli</name>
    <dbReference type="NCBI Taxonomy" id="418784"/>
    <lineage>
        <taxon>Eukaryota</taxon>
        <taxon>Fungi</taxon>
        <taxon>Dikarya</taxon>
        <taxon>Ascomycota</taxon>
        <taxon>Saccharomycotina</taxon>
        <taxon>Pichiomycetes</taxon>
        <taxon>Metschnikowiaceae</taxon>
        <taxon>Candidozyma</taxon>
    </lineage>
</organism>
<evidence type="ECO:0000256" key="3">
    <source>
        <dbReference type="ARBA" id="ARBA00022980"/>
    </source>
</evidence>
<evidence type="ECO:0000256" key="2">
    <source>
        <dbReference type="ARBA" id="ARBA00009512"/>
    </source>
</evidence>
<dbReference type="GO" id="GO:0003735">
    <property type="term" value="F:structural constituent of ribosome"/>
    <property type="evidence" value="ECO:0007669"/>
    <property type="project" value="InterPro"/>
</dbReference>
<keyword evidence="9" id="KW-1185">Reference proteome</keyword>
<gene>
    <name evidence="8" type="ORF">C7M61_001910</name>
</gene>
<dbReference type="OrthoDB" id="10259681at2759"/>
<dbReference type="Gene3D" id="3.30.70.60">
    <property type="match status" value="1"/>
</dbReference>